<keyword evidence="2" id="KW-1185">Reference proteome</keyword>
<accession>A0AAV4PQ21</accession>
<reference evidence="1 2" key="1">
    <citation type="submission" date="2021-06" db="EMBL/GenBank/DDBJ databases">
        <title>Caerostris extrusa draft genome.</title>
        <authorList>
            <person name="Kono N."/>
            <person name="Arakawa K."/>
        </authorList>
    </citation>
    <scope>NUCLEOTIDE SEQUENCE [LARGE SCALE GENOMIC DNA]</scope>
</reference>
<comment type="caution">
    <text evidence="1">The sequence shown here is derived from an EMBL/GenBank/DDBJ whole genome shotgun (WGS) entry which is preliminary data.</text>
</comment>
<sequence length="126" mass="14785">MVPHSTPNLFPEWWVNREVTSISHCLLTFRRNKSSRVGLFHFLSSKTKLLDLPQTMIAHQERDRIFCLRNLSWRQCHSSGRIFSIVEFSEGTTVPLFHSHTWGASKGPFRLEKLKLNAFMLRSWEA</sequence>
<evidence type="ECO:0000313" key="1">
    <source>
        <dbReference type="EMBL" id="GIX99088.1"/>
    </source>
</evidence>
<dbReference type="Proteomes" id="UP001054945">
    <property type="component" value="Unassembled WGS sequence"/>
</dbReference>
<dbReference type="EMBL" id="BPLR01005005">
    <property type="protein sequence ID" value="GIX99088.1"/>
    <property type="molecule type" value="Genomic_DNA"/>
</dbReference>
<evidence type="ECO:0000313" key="2">
    <source>
        <dbReference type="Proteomes" id="UP001054945"/>
    </source>
</evidence>
<organism evidence="1 2">
    <name type="scientific">Caerostris extrusa</name>
    <name type="common">Bark spider</name>
    <name type="synonym">Caerostris bankana</name>
    <dbReference type="NCBI Taxonomy" id="172846"/>
    <lineage>
        <taxon>Eukaryota</taxon>
        <taxon>Metazoa</taxon>
        <taxon>Ecdysozoa</taxon>
        <taxon>Arthropoda</taxon>
        <taxon>Chelicerata</taxon>
        <taxon>Arachnida</taxon>
        <taxon>Araneae</taxon>
        <taxon>Araneomorphae</taxon>
        <taxon>Entelegynae</taxon>
        <taxon>Araneoidea</taxon>
        <taxon>Araneidae</taxon>
        <taxon>Caerostris</taxon>
    </lineage>
</organism>
<proteinExistence type="predicted"/>
<dbReference type="AlphaFoldDB" id="A0AAV4PQ21"/>
<gene>
    <name evidence="1" type="ORF">CEXT_157751</name>
</gene>
<protein>
    <submittedName>
        <fullName evidence="1">Uncharacterized protein</fullName>
    </submittedName>
</protein>
<name>A0AAV4PQ21_CAEEX</name>